<evidence type="ECO:0000313" key="3">
    <source>
        <dbReference type="Proteomes" id="UP000282957"/>
    </source>
</evidence>
<dbReference type="NCBIfam" id="NF004636">
    <property type="entry name" value="PRK05985.1"/>
    <property type="match status" value="1"/>
</dbReference>
<evidence type="ECO:0000259" key="1">
    <source>
        <dbReference type="Pfam" id="PF07969"/>
    </source>
</evidence>
<proteinExistence type="predicted"/>
<dbReference type="PANTHER" id="PTHR32027:SF9">
    <property type="entry name" value="BLL3847 PROTEIN"/>
    <property type="match status" value="1"/>
</dbReference>
<dbReference type="InterPro" id="IPR011059">
    <property type="entry name" value="Metal-dep_hydrolase_composite"/>
</dbReference>
<feature type="domain" description="Amidohydrolase 3" evidence="1">
    <location>
        <begin position="45"/>
        <end position="388"/>
    </location>
</feature>
<dbReference type="RefSeq" id="WP_127786482.1">
    <property type="nucleotide sequence ID" value="NZ_SACL01000001.1"/>
</dbReference>
<dbReference type="Proteomes" id="UP000282957">
    <property type="component" value="Unassembled WGS sequence"/>
</dbReference>
<dbReference type="SUPFAM" id="SSF51556">
    <property type="entry name" value="Metallo-dependent hydrolases"/>
    <property type="match status" value="1"/>
</dbReference>
<keyword evidence="3" id="KW-1185">Reference proteome</keyword>
<dbReference type="PANTHER" id="PTHR32027">
    <property type="entry name" value="CYTOSINE DEAMINASE"/>
    <property type="match status" value="1"/>
</dbReference>
<protein>
    <submittedName>
        <fullName evidence="2">Cytosine deaminase</fullName>
    </submittedName>
</protein>
<dbReference type="GO" id="GO:0016814">
    <property type="term" value="F:hydrolase activity, acting on carbon-nitrogen (but not peptide) bonds, in cyclic amidines"/>
    <property type="evidence" value="ECO:0007669"/>
    <property type="project" value="TreeGrafter"/>
</dbReference>
<dbReference type="InterPro" id="IPR013108">
    <property type="entry name" value="Amidohydro_3"/>
</dbReference>
<dbReference type="InterPro" id="IPR052349">
    <property type="entry name" value="Metallo-hydrolase_Enzymes"/>
</dbReference>
<name>A0A437MPM2_9PROT</name>
<dbReference type="Gene3D" id="2.30.40.10">
    <property type="entry name" value="Urease, subunit C, domain 1"/>
    <property type="match status" value="1"/>
</dbReference>
<dbReference type="Pfam" id="PF07969">
    <property type="entry name" value="Amidohydro_3"/>
    <property type="match status" value="1"/>
</dbReference>
<dbReference type="AlphaFoldDB" id="A0A437MPM2"/>
<comment type="caution">
    <text evidence="2">The sequence shown here is derived from an EMBL/GenBank/DDBJ whole genome shotgun (WGS) entry which is preliminary data.</text>
</comment>
<dbReference type="OrthoDB" id="9815027at2"/>
<dbReference type="CDD" id="cd01293">
    <property type="entry name" value="Bact_CD"/>
    <property type="match status" value="1"/>
</dbReference>
<dbReference type="EMBL" id="SACL01000001">
    <property type="protein sequence ID" value="RVT99587.1"/>
    <property type="molecule type" value="Genomic_DNA"/>
</dbReference>
<dbReference type="SUPFAM" id="SSF51338">
    <property type="entry name" value="Composite domain of metallo-dependent hydrolases"/>
    <property type="match status" value="1"/>
</dbReference>
<accession>A0A437MPM2</accession>
<reference evidence="2 3" key="1">
    <citation type="submission" date="2019-01" db="EMBL/GenBank/DDBJ databases">
        <authorList>
            <person name="Chen W.-M."/>
        </authorList>
    </citation>
    <scope>NUCLEOTIDE SEQUENCE [LARGE SCALE GENOMIC DNA]</scope>
    <source>
        <strain evidence="2 3">CCP-6</strain>
    </source>
</reference>
<dbReference type="Gene3D" id="3.20.20.140">
    <property type="entry name" value="Metal-dependent hydrolases"/>
    <property type="match status" value="1"/>
</dbReference>
<dbReference type="InterPro" id="IPR032466">
    <property type="entry name" value="Metal_Hydrolase"/>
</dbReference>
<evidence type="ECO:0000313" key="2">
    <source>
        <dbReference type="EMBL" id="RVT99587.1"/>
    </source>
</evidence>
<sequence>MQGLLLRNLRLADGGPEGRRLLIRDGRIAAILAPDAPDPDCPAMELDGELLLPGLVEGHTHLDKSLFGLPWMPHRAEPNRMSRIENDERMLPGLPLDTAGRAGALLRECVVHGTAHIRTHADITPAFGLSALEGTLAAAQAHAHAATVQVVAFPQAGVMRAGGKPVLDLLDAAIGAGAEVVGGIDPCEVDRDPRGQLDGIFAIADRRGVGVDIHLHEPGEMGLFSLQEICARTQALGMGGTVVVSHGFCLGSISESKQKAAVAMMAEAGVALATHGAGSATIPPIMQLRNAGVRVHFGNDNTRDSWGPYGNADMLERAAIIGWRSDMRHDELLAEAFAMASSGDWLGIDNTIAEGNPANFFTIAAENVQDAVGRHPKRGRVFFQGRVVARGGEWVG</sequence>
<gene>
    <name evidence="2" type="ORF">EOD42_05780</name>
</gene>
<organism evidence="2 3">
    <name type="scientific">Rhodovarius crocodyli</name>
    <dbReference type="NCBI Taxonomy" id="1979269"/>
    <lineage>
        <taxon>Bacteria</taxon>
        <taxon>Pseudomonadati</taxon>
        <taxon>Pseudomonadota</taxon>
        <taxon>Alphaproteobacteria</taxon>
        <taxon>Acetobacterales</taxon>
        <taxon>Roseomonadaceae</taxon>
        <taxon>Rhodovarius</taxon>
    </lineage>
</organism>